<evidence type="ECO:0000313" key="2">
    <source>
        <dbReference type="Proteomes" id="UP000240760"/>
    </source>
</evidence>
<accession>A0A2T4CEU3</accession>
<sequence length="287" mass="31809">MLSCRALPFWTVLRRYYEVGFGEDAEIGMGSICISFDGAGCRHCSNQLATIRVKGSSISISVLLTQPSCQASTHALPPTRSCRPFLFDGDAVRAPVGGWTGLQTCRHHQHSMPAARAICRTCCCQQARRWCISQCPQASQAHFRLVGLQLGTRPVVHRSADTSLSTKKVCMRSCRCCHYKNVTSLPLHTRRLCAQTAHLAKPCHGSILIRQKLWSRGTLWVRCCLYKACRGLSSKMLLLHHLYIFEVRVPGAHCSAVVVKCGADLVRFCRPGPSRLLTEGRSCRAVL</sequence>
<reference evidence="1 2" key="1">
    <citation type="submission" date="2016-07" db="EMBL/GenBank/DDBJ databases">
        <title>Multiple horizontal gene transfer events from other fungi enriched the ability of initially mycotrophic Trichoderma (Ascomycota) to feed on dead plant biomass.</title>
        <authorList>
            <consortium name="DOE Joint Genome Institute"/>
            <person name="Aerts A."/>
            <person name="Atanasova L."/>
            <person name="Chenthamara K."/>
            <person name="Zhang J."/>
            <person name="Grujic M."/>
            <person name="Henrissat B."/>
            <person name="Kuo A."/>
            <person name="Salamov A."/>
            <person name="Lipzen A."/>
            <person name="Labutti K."/>
            <person name="Barry K."/>
            <person name="Miao Y."/>
            <person name="Rahimi M.J."/>
            <person name="Shen Q."/>
            <person name="Grigoriev I.V."/>
            <person name="Kubicek C.P."/>
            <person name="Druzhinina I.S."/>
        </authorList>
    </citation>
    <scope>NUCLEOTIDE SEQUENCE [LARGE SCALE GENOMIC DNA]</scope>
    <source>
        <strain evidence="1 2">ATCC 18648</strain>
    </source>
</reference>
<dbReference type="EMBL" id="KZ679127">
    <property type="protein sequence ID" value="PTB80087.1"/>
    <property type="molecule type" value="Genomic_DNA"/>
</dbReference>
<evidence type="ECO:0000313" key="1">
    <source>
        <dbReference type="EMBL" id="PTB80087.1"/>
    </source>
</evidence>
<dbReference type="AlphaFoldDB" id="A0A2T4CEU3"/>
<protein>
    <submittedName>
        <fullName evidence="1">Uncharacterized protein</fullName>
    </submittedName>
</protein>
<proteinExistence type="predicted"/>
<gene>
    <name evidence="1" type="ORF">M440DRAFT_179925</name>
</gene>
<organism evidence="1 2">
    <name type="scientific">Trichoderma longibrachiatum ATCC 18648</name>
    <dbReference type="NCBI Taxonomy" id="983965"/>
    <lineage>
        <taxon>Eukaryota</taxon>
        <taxon>Fungi</taxon>
        <taxon>Dikarya</taxon>
        <taxon>Ascomycota</taxon>
        <taxon>Pezizomycotina</taxon>
        <taxon>Sordariomycetes</taxon>
        <taxon>Hypocreomycetidae</taxon>
        <taxon>Hypocreales</taxon>
        <taxon>Hypocreaceae</taxon>
        <taxon>Trichoderma</taxon>
    </lineage>
</organism>
<dbReference type="Proteomes" id="UP000240760">
    <property type="component" value="Unassembled WGS sequence"/>
</dbReference>
<keyword evidence="2" id="KW-1185">Reference proteome</keyword>
<name>A0A2T4CEU3_TRILO</name>